<dbReference type="CDD" id="cd04301">
    <property type="entry name" value="NAT_SF"/>
    <property type="match status" value="1"/>
</dbReference>
<protein>
    <submittedName>
        <fullName evidence="2">Putative acetyltransferase</fullName>
        <ecNumber evidence="2">2.3.1.-</ecNumber>
    </submittedName>
</protein>
<dbReference type="InterPro" id="IPR016181">
    <property type="entry name" value="Acyl_CoA_acyltransferase"/>
</dbReference>
<dbReference type="EC" id="2.3.1.-" evidence="2"/>
<dbReference type="AlphaFoldDB" id="A0A7W9YWC2"/>
<dbReference type="RefSeq" id="WP_413037859.1">
    <property type="nucleotide sequence ID" value="NZ_JACHEJ010000001.1"/>
</dbReference>
<sequence length="170" mass="18414">MSELHIRPERPGDEDAIHALTARAFETMPFSSGTEPAIIRALRGSGNLALSLVAEQDGRVVGHVAFSPVRIGDVSDGWFGLGPISVMPELQRHGIGKLLIREGLDRLKERNAKGCALIGDPDVYRSSGFTSDGALVYEGVDAKYVQWIAFSDEEPRGHLTFAPAFDVKTP</sequence>
<name>A0A7W9YWC2_9HYPH</name>
<organism evidence="2 3">
    <name type="scientific">Pseudorhizobium flavum</name>
    <dbReference type="NCBI Taxonomy" id="1335061"/>
    <lineage>
        <taxon>Bacteria</taxon>
        <taxon>Pseudomonadati</taxon>
        <taxon>Pseudomonadota</taxon>
        <taxon>Alphaproteobacteria</taxon>
        <taxon>Hyphomicrobiales</taxon>
        <taxon>Rhizobiaceae</taxon>
        <taxon>Rhizobium/Agrobacterium group</taxon>
        <taxon>Pseudorhizobium</taxon>
    </lineage>
</organism>
<proteinExistence type="predicted"/>
<keyword evidence="3" id="KW-1185">Reference proteome</keyword>
<dbReference type="SUPFAM" id="SSF55729">
    <property type="entry name" value="Acyl-CoA N-acyltransferases (Nat)"/>
    <property type="match status" value="1"/>
</dbReference>
<dbReference type="Proteomes" id="UP000535501">
    <property type="component" value="Unassembled WGS sequence"/>
</dbReference>
<dbReference type="Gene3D" id="3.40.630.30">
    <property type="match status" value="1"/>
</dbReference>
<dbReference type="Pfam" id="PF00583">
    <property type="entry name" value="Acetyltransf_1"/>
    <property type="match status" value="1"/>
</dbReference>
<reference evidence="2 3" key="1">
    <citation type="submission" date="2020-08" db="EMBL/GenBank/DDBJ databases">
        <title>Genomic Encyclopedia of Type Strains, Phase IV (KMG-IV): sequencing the most valuable type-strain genomes for metagenomic binning, comparative biology and taxonomic classification.</title>
        <authorList>
            <person name="Goeker M."/>
        </authorList>
    </citation>
    <scope>NUCLEOTIDE SEQUENCE [LARGE SCALE GENOMIC DNA]</scope>
    <source>
        <strain evidence="2 3">DSM 102134</strain>
    </source>
</reference>
<dbReference type="InterPro" id="IPR050276">
    <property type="entry name" value="MshD_Acetyltransferase"/>
</dbReference>
<keyword evidence="2" id="KW-0808">Transferase</keyword>
<dbReference type="InterPro" id="IPR000182">
    <property type="entry name" value="GNAT_dom"/>
</dbReference>
<dbReference type="GO" id="GO:0016747">
    <property type="term" value="F:acyltransferase activity, transferring groups other than amino-acyl groups"/>
    <property type="evidence" value="ECO:0007669"/>
    <property type="project" value="InterPro"/>
</dbReference>
<dbReference type="PANTHER" id="PTHR43617">
    <property type="entry name" value="L-AMINO ACID N-ACETYLTRANSFERASE"/>
    <property type="match status" value="1"/>
</dbReference>
<feature type="domain" description="N-acetyltransferase" evidence="1">
    <location>
        <begin position="4"/>
        <end position="157"/>
    </location>
</feature>
<dbReference type="PROSITE" id="PS51186">
    <property type="entry name" value="GNAT"/>
    <property type="match status" value="1"/>
</dbReference>
<dbReference type="EMBL" id="JACHEJ010000001">
    <property type="protein sequence ID" value="MBB6178361.1"/>
    <property type="molecule type" value="Genomic_DNA"/>
</dbReference>
<gene>
    <name evidence="2" type="ORF">HNQ75_000304</name>
</gene>
<comment type="caution">
    <text evidence="2">The sequence shown here is derived from an EMBL/GenBank/DDBJ whole genome shotgun (WGS) entry which is preliminary data.</text>
</comment>
<evidence type="ECO:0000313" key="3">
    <source>
        <dbReference type="Proteomes" id="UP000535501"/>
    </source>
</evidence>
<evidence type="ECO:0000259" key="1">
    <source>
        <dbReference type="PROSITE" id="PS51186"/>
    </source>
</evidence>
<evidence type="ECO:0000313" key="2">
    <source>
        <dbReference type="EMBL" id="MBB6178361.1"/>
    </source>
</evidence>
<dbReference type="PANTHER" id="PTHR43617:SF2">
    <property type="entry name" value="UPF0039 PROTEIN SLL0451"/>
    <property type="match status" value="1"/>
</dbReference>
<keyword evidence="2" id="KW-0012">Acyltransferase</keyword>
<accession>A0A7W9YWC2</accession>